<evidence type="ECO:0000313" key="2">
    <source>
        <dbReference type="Proteomes" id="UP000694398"/>
    </source>
</evidence>
<evidence type="ECO:0000313" key="1">
    <source>
        <dbReference type="Ensembl" id="ENSCLAP00000006957.1"/>
    </source>
</evidence>
<protein>
    <submittedName>
        <fullName evidence="1">Uncharacterized protein</fullName>
    </submittedName>
</protein>
<dbReference type="OMA" id="CHYQEEL"/>
<dbReference type="Pfam" id="PF05483">
    <property type="entry name" value="SCP-1"/>
    <property type="match status" value="1"/>
</dbReference>
<dbReference type="GO" id="GO:0051878">
    <property type="term" value="P:lateral element assembly"/>
    <property type="evidence" value="ECO:0007669"/>
    <property type="project" value="TreeGrafter"/>
</dbReference>
<dbReference type="GO" id="GO:0000801">
    <property type="term" value="C:central element"/>
    <property type="evidence" value="ECO:0007669"/>
    <property type="project" value="TreeGrafter"/>
</dbReference>
<dbReference type="InterPro" id="IPR008827">
    <property type="entry name" value="SYCP1"/>
</dbReference>
<keyword evidence="2" id="KW-1185">Reference proteome</keyword>
<dbReference type="GO" id="GO:0000711">
    <property type="term" value="P:meiotic DNA repair synthesis"/>
    <property type="evidence" value="ECO:0007669"/>
    <property type="project" value="TreeGrafter"/>
</dbReference>
<accession>A0A8C2UWT7</accession>
<dbReference type="Ensembl" id="ENSCLAT00000007069.1">
    <property type="protein sequence ID" value="ENSCLAP00000006957.1"/>
    <property type="gene ID" value="ENSCLAG00000004900.1"/>
</dbReference>
<organism evidence="1 2">
    <name type="scientific">Chinchilla lanigera</name>
    <name type="common">Long-tailed chinchilla</name>
    <name type="synonym">Chinchilla villidera</name>
    <dbReference type="NCBI Taxonomy" id="34839"/>
    <lineage>
        <taxon>Eukaryota</taxon>
        <taxon>Metazoa</taxon>
        <taxon>Chordata</taxon>
        <taxon>Craniata</taxon>
        <taxon>Vertebrata</taxon>
        <taxon>Euteleostomi</taxon>
        <taxon>Mammalia</taxon>
        <taxon>Eutheria</taxon>
        <taxon>Euarchontoglires</taxon>
        <taxon>Glires</taxon>
        <taxon>Rodentia</taxon>
        <taxon>Hystricomorpha</taxon>
        <taxon>Chinchillidae</taxon>
        <taxon>Chinchilla</taxon>
    </lineage>
</organism>
<reference evidence="1" key="2">
    <citation type="submission" date="2025-09" db="UniProtKB">
        <authorList>
            <consortium name="Ensembl"/>
        </authorList>
    </citation>
    <scope>IDENTIFICATION</scope>
</reference>
<reference evidence="1" key="1">
    <citation type="submission" date="2025-08" db="UniProtKB">
        <authorList>
            <consortium name="Ensembl"/>
        </authorList>
    </citation>
    <scope>IDENTIFICATION</scope>
</reference>
<dbReference type="PANTHER" id="PTHR46918:SF1">
    <property type="entry name" value="SYNAPTONEMAL COMPLEX PROTEIN 1"/>
    <property type="match status" value="1"/>
</dbReference>
<dbReference type="GO" id="GO:0051026">
    <property type="term" value="P:chiasma assembly"/>
    <property type="evidence" value="ECO:0007669"/>
    <property type="project" value="TreeGrafter"/>
</dbReference>
<dbReference type="GO" id="GO:0001673">
    <property type="term" value="C:male germ cell nucleus"/>
    <property type="evidence" value="ECO:0007669"/>
    <property type="project" value="TreeGrafter"/>
</dbReference>
<dbReference type="PANTHER" id="PTHR46918">
    <property type="entry name" value="SYNAPTONEMAL COMPLEX PROTEIN 1"/>
    <property type="match status" value="1"/>
</dbReference>
<dbReference type="GO" id="GO:0003690">
    <property type="term" value="F:double-stranded DNA binding"/>
    <property type="evidence" value="ECO:0007669"/>
    <property type="project" value="TreeGrafter"/>
</dbReference>
<dbReference type="GeneTree" id="ENSGT00390000003368"/>
<name>A0A8C2UWT7_CHILA</name>
<dbReference type="Proteomes" id="UP000694398">
    <property type="component" value="Unassembled WGS sequence"/>
</dbReference>
<dbReference type="AlphaFoldDB" id="A0A8C2UWT7"/>
<proteinExistence type="predicted"/>
<sequence>MEKQKPIMLFLPPRLSSSQVSAVKPQTAGADSNLKNLNRCIEDDVGLPFAMTNLSQNGENDSDPALQNVNCSPILEQVDNSGSCHYQEELKDSDTEVRFPIYFKFCIIGV</sequence>
<dbReference type="GO" id="GO:0000802">
    <property type="term" value="C:transverse filament"/>
    <property type="evidence" value="ECO:0007669"/>
    <property type="project" value="TreeGrafter"/>
</dbReference>